<dbReference type="KEGG" id="bbes:BESB_019080"/>
<feature type="region of interest" description="Disordered" evidence="2">
    <location>
        <begin position="92"/>
        <end position="132"/>
    </location>
</feature>
<feature type="coiled-coil region" evidence="1">
    <location>
        <begin position="252"/>
        <end position="279"/>
    </location>
</feature>
<evidence type="ECO:0000313" key="4">
    <source>
        <dbReference type="EMBL" id="PFH31967.1"/>
    </source>
</evidence>
<keyword evidence="3" id="KW-1133">Transmembrane helix</keyword>
<organism evidence="4 5">
    <name type="scientific">Besnoitia besnoiti</name>
    <name type="common">Apicomplexan protozoan</name>
    <dbReference type="NCBI Taxonomy" id="94643"/>
    <lineage>
        <taxon>Eukaryota</taxon>
        <taxon>Sar</taxon>
        <taxon>Alveolata</taxon>
        <taxon>Apicomplexa</taxon>
        <taxon>Conoidasida</taxon>
        <taxon>Coccidia</taxon>
        <taxon>Eucoccidiorida</taxon>
        <taxon>Eimeriorina</taxon>
        <taxon>Sarcocystidae</taxon>
        <taxon>Besnoitia</taxon>
    </lineage>
</organism>
<proteinExistence type="predicted"/>
<feature type="transmembrane region" description="Helical" evidence="3">
    <location>
        <begin position="239"/>
        <end position="257"/>
    </location>
</feature>
<dbReference type="RefSeq" id="XP_029215976.1">
    <property type="nucleotide sequence ID" value="XM_029360617.1"/>
</dbReference>
<feature type="compositionally biased region" description="Basic and acidic residues" evidence="2">
    <location>
        <begin position="111"/>
        <end position="132"/>
    </location>
</feature>
<dbReference type="GeneID" id="40306969"/>
<evidence type="ECO:0008006" key="6">
    <source>
        <dbReference type="Google" id="ProtNLM"/>
    </source>
</evidence>
<feature type="transmembrane region" description="Helical" evidence="3">
    <location>
        <begin position="196"/>
        <end position="219"/>
    </location>
</feature>
<evidence type="ECO:0000313" key="5">
    <source>
        <dbReference type="Proteomes" id="UP000224006"/>
    </source>
</evidence>
<evidence type="ECO:0000256" key="3">
    <source>
        <dbReference type="SAM" id="Phobius"/>
    </source>
</evidence>
<dbReference type="AlphaFoldDB" id="A0A2A9M8K6"/>
<feature type="region of interest" description="Disordered" evidence="2">
    <location>
        <begin position="279"/>
        <end position="318"/>
    </location>
</feature>
<dbReference type="OrthoDB" id="333532at2759"/>
<accession>A0A2A9M8K6</accession>
<reference evidence="4 5" key="1">
    <citation type="submission" date="2017-09" db="EMBL/GenBank/DDBJ databases">
        <title>Genome sequencing of Besnoitia besnoiti strain Bb-Ger1.</title>
        <authorList>
            <person name="Schares G."/>
            <person name="Venepally P."/>
            <person name="Lorenzi H.A."/>
        </authorList>
    </citation>
    <scope>NUCLEOTIDE SEQUENCE [LARGE SCALE GENOMIC DNA]</scope>
    <source>
        <strain evidence="4 5">Bb-Ger1</strain>
    </source>
</reference>
<protein>
    <recommendedName>
        <fullName evidence="6">Transmembrane protein</fullName>
    </recommendedName>
</protein>
<keyword evidence="3" id="KW-0472">Membrane</keyword>
<name>A0A2A9M8K6_BESBE</name>
<dbReference type="VEuPathDB" id="ToxoDB:BESB_019080"/>
<evidence type="ECO:0000256" key="1">
    <source>
        <dbReference type="SAM" id="Coils"/>
    </source>
</evidence>
<keyword evidence="3" id="KW-0812">Transmembrane</keyword>
<keyword evidence="5" id="KW-1185">Reference proteome</keyword>
<comment type="caution">
    <text evidence="4">The sequence shown here is derived from an EMBL/GenBank/DDBJ whole genome shotgun (WGS) entry which is preliminary data.</text>
</comment>
<dbReference type="Proteomes" id="UP000224006">
    <property type="component" value="Chromosome XI"/>
</dbReference>
<evidence type="ECO:0000256" key="2">
    <source>
        <dbReference type="SAM" id="MobiDB-lite"/>
    </source>
</evidence>
<keyword evidence="1" id="KW-0175">Coiled coil</keyword>
<sequence length="318" mass="34931">MEGTAKSRPREAESPVCRAAVASALALLFVVLSMSSSFTCEQCSGTVAIIGAEAHSGGLEKQRISKEKQEGAEAELGGAFDLLDPEIDAGSAGEEISLGHGGPENHEDDAENKSHMDDDQERTASRRARKEKEAALISTMKELLEENSEYRKMEAQREREKLLSRYKAEEGGLDAEGSPIYNKETKKFLKVQKRKGLVEGGAITSGTLAAAGLTGLLLANRKGDFLEGDARQSRSKTNLALTASSIVGALGLALSLLQRRRYKEKLTQLERRLLRMEKEAQAGHMPENEAFFGLDEETPEQKRKRLKKLRASDTRDRR</sequence>
<dbReference type="EMBL" id="NWUJ01000012">
    <property type="protein sequence ID" value="PFH31967.1"/>
    <property type="molecule type" value="Genomic_DNA"/>
</dbReference>
<gene>
    <name evidence="4" type="ORF">BESB_019080</name>
</gene>